<dbReference type="GO" id="GO:0004722">
    <property type="term" value="F:protein serine/threonine phosphatase activity"/>
    <property type="evidence" value="ECO:0007669"/>
    <property type="project" value="InterPro"/>
</dbReference>
<protein>
    <recommendedName>
        <fullName evidence="1">PPM-type phosphatase domain-containing protein</fullName>
    </recommendedName>
</protein>
<dbReference type="SMART" id="SM00332">
    <property type="entry name" value="PP2Cc"/>
    <property type="match status" value="1"/>
</dbReference>
<dbReference type="Proteomes" id="UP001515480">
    <property type="component" value="Unassembled WGS sequence"/>
</dbReference>
<keyword evidence="3" id="KW-1185">Reference proteome</keyword>
<reference evidence="2 3" key="1">
    <citation type="journal article" date="2024" name="Science">
        <title>Giant polyketide synthase enzymes in the biosynthesis of giant marine polyether toxins.</title>
        <authorList>
            <person name="Fallon T.R."/>
            <person name="Shende V.V."/>
            <person name="Wierzbicki I.H."/>
            <person name="Pendleton A.L."/>
            <person name="Watervoot N.F."/>
            <person name="Auber R.P."/>
            <person name="Gonzalez D.J."/>
            <person name="Wisecaver J.H."/>
            <person name="Moore B.S."/>
        </authorList>
    </citation>
    <scope>NUCLEOTIDE SEQUENCE [LARGE SCALE GENOMIC DNA]</scope>
    <source>
        <strain evidence="2 3">12B1</strain>
    </source>
</reference>
<dbReference type="Gene3D" id="3.60.40.10">
    <property type="entry name" value="PPM-type phosphatase domain"/>
    <property type="match status" value="1"/>
</dbReference>
<dbReference type="InterPro" id="IPR036457">
    <property type="entry name" value="PPM-type-like_dom_sf"/>
</dbReference>
<dbReference type="PANTHER" id="PTHR47992">
    <property type="entry name" value="PROTEIN PHOSPHATASE"/>
    <property type="match status" value="1"/>
</dbReference>
<evidence type="ECO:0000313" key="3">
    <source>
        <dbReference type="Proteomes" id="UP001515480"/>
    </source>
</evidence>
<dbReference type="Pfam" id="PF00481">
    <property type="entry name" value="PP2C"/>
    <property type="match status" value="1"/>
</dbReference>
<dbReference type="InterPro" id="IPR015655">
    <property type="entry name" value="PP2C"/>
</dbReference>
<comment type="caution">
    <text evidence="2">The sequence shown here is derived from an EMBL/GenBank/DDBJ whole genome shotgun (WGS) entry which is preliminary data.</text>
</comment>
<organism evidence="2 3">
    <name type="scientific">Prymnesium parvum</name>
    <name type="common">Toxic golden alga</name>
    <dbReference type="NCBI Taxonomy" id="97485"/>
    <lineage>
        <taxon>Eukaryota</taxon>
        <taxon>Haptista</taxon>
        <taxon>Haptophyta</taxon>
        <taxon>Prymnesiophyceae</taxon>
        <taxon>Prymnesiales</taxon>
        <taxon>Prymnesiaceae</taxon>
        <taxon>Prymnesium</taxon>
    </lineage>
</organism>
<dbReference type="SUPFAM" id="SSF81606">
    <property type="entry name" value="PP2C-like"/>
    <property type="match status" value="1"/>
</dbReference>
<feature type="domain" description="PPM-type phosphatase" evidence="1">
    <location>
        <begin position="21"/>
        <end position="293"/>
    </location>
</feature>
<dbReference type="AlphaFoldDB" id="A0AB34IZF3"/>
<dbReference type="PROSITE" id="PS51746">
    <property type="entry name" value="PPM_2"/>
    <property type="match status" value="1"/>
</dbReference>
<dbReference type="InterPro" id="IPR001932">
    <property type="entry name" value="PPM-type_phosphatase-like_dom"/>
</dbReference>
<dbReference type="EMBL" id="JBGBPQ010000016">
    <property type="protein sequence ID" value="KAL1508738.1"/>
    <property type="molecule type" value="Genomic_DNA"/>
</dbReference>
<evidence type="ECO:0000259" key="1">
    <source>
        <dbReference type="PROSITE" id="PS51746"/>
    </source>
</evidence>
<accession>A0AB34IZF3</accession>
<dbReference type="CDD" id="cd00143">
    <property type="entry name" value="PP2Cc"/>
    <property type="match status" value="1"/>
</dbReference>
<gene>
    <name evidence="2" type="ORF">AB1Y20_004833</name>
</gene>
<sequence>MPAEDSRATAPLDVQEVPRVTFGQHELVCKGEDRMDARQVVIAGEAVYLALIADGHGGEEAADLCKKCLFDYFLDAAESADAQILRRAARSSFERLHEDVLALSPPTTSGSTLTLCVLNPTRREITCAHVGDSVAILVPAVNKALPMELCEDHRIDSSEHERTRLKTMGGHIAHAKDSRGQPGGPLRLWPGGVAQARTIGDSDIGEYNDPRPHTATFPFPTFCDCFDIVVASDGVWDALLRSRVATICRKTGDCTAGATARLIVNASLQQRHAYDNQDMQVPKDDTSCIVLRVGDFDMVRSVRRKSSCFGC</sequence>
<evidence type="ECO:0000313" key="2">
    <source>
        <dbReference type="EMBL" id="KAL1508738.1"/>
    </source>
</evidence>
<proteinExistence type="predicted"/>
<name>A0AB34IZF3_PRYPA</name>